<evidence type="ECO:0000256" key="1">
    <source>
        <dbReference type="SAM" id="MobiDB-lite"/>
    </source>
</evidence>
<dbReference type="EMBL" id="BPLQ01002030">
    <property type="protein sequence ID" value="GIX87862.1"/>
    <property type="molecule type" value="Genomic_DNA"/>
</dbReference>
<reference evidence="2 3" key="1">
    <citation type="submission" date="2021-06" db="EMBL/GenBank/DDBJ databases">
        <title>Caerostris darwini draft genome.</title>
        <authorList>
            <person name="Kono N."/>
            <person name="Arakawa K."/>
        </authorList>
    </citation>
    <scope>NUCLEOTIDE SEQUENCE [LARGE SCALE GENOMIC DNA]</scope>
</reference>
<feature type="region of interest" description="Disordered" evidence="1">
    <location>
        <begin position="89"/>
        <end position="117"/>
    </location>
</feature>
<name>A0AAV4NSP2_9ARAC</name>
<accession>A0AAV4NSP2</accession>
<dbReference type="AlphaFoldDB" id="A0AAV4NSP2"/>
<sequence>MPHFHPITLKEKGEHGPNKTSNLSFFCLPQPDAYGVISVGLQHSLPRMETTVLRGLTYQIFGVQKIFFVPLSMRRNKWTRLEGEEKRTIRQRSQSTLFPRDSRTSILGSSTGRYGEG</sequence>
<keyword evidence="3" id="KW-1185">Reference proteome</keyword>
<feature type="compositionally biased region" description="Polar residues" evidence="1">
    <location>
        <begin position="104"/>
        <end position="117"/>
    </location>
</feature>
<protein>
    <submittedName>
        <fullName evidence="2">Uncharacterized protein</fullName>
    </submittedName>
</protein>
<evidence type="ECO:0000313" key="3">
    <source>
        <dbReference type="Proteomes" id="UP001054837"/>
    </source>
</evidence>
<dbReference type="Proteomes" id="UP001054837">
    <property type="component" value="Unassembled WGS sequence"/>
</dbReference>
<evidence type="ECO:0000313" key="2">
    <source>
        <dbReference type="EMBL" id="GIX87862.1"/>
    </source>
</evidence>
<proteinExistence type="predicted"/>
<gene>
    <name evidence="2" type="ORF">CDAR_83081</name>
</gene>
<comment type="caution">
    <text evidence="2">The sequence shown here is derived from an EMBL/GenBank/DDBJ whole genome shotgun (WGS) entry which is preliminary data.</text>
</comment>
<organism evidence="2 3">
    <name type="scientific">Caerostris darwini</name>
    <dbReference type="NCBI Taxonomy" id="1538125"/>
    <lineage>
        <taxon>Eukaryota</taxon>
        <taxon>Metazoa</taxon>
        <taxon>Ecdysozoa</taxon>
        <taxon>Arthropoda</taxon>
        <taxon>Chelicerata</taxon>
        <taxon>Arachnida</taxon>
        <taxon>Araneae</taxon>
        <taxon>Araneomorphae</taxon>
        <taxon>Entelegynae</taxon>
        <taxon>Araneoidea</taxon>
        <taxon>Araneidae</taxon>
        <taxon>Caerostris</taxon>
    </lineage>
</organism>